<accession>A0A0H2WGH8</accession>
<protein>
    <submittedName>
        <fullName evidence="1">Uncharacterized protein</fullName>
    </submittedName>
</protein>
<reference evidence="1 2" key="1">
    <citation type="journal article" date="2004" name="Proc. Natl. Acad. Sci. U.S.A.">
        <title>Structural flexibility in the Burkholderia mallei genome.</title>
        <authorList>
            <person name="Nierman W.C."/>
            <person name="DeShazer D."/>
            <person name="Kim H.S."/>
            <person name="Tettelin H."/>
            <person name="Nelson K.E."/>
            <person name="Feldblyum T."/>
            <person name="Ulrich R.L."/>
            <person name="Ronning C.M."/>
            <person name="Brinkac L.M."/>
            <person name="Daugherty S.C."/>
            <person name="Davidsen T.D."/>
            <person name="Deboy R.T."/>
            <person name="Dimitrov G."/>
            <person name="Dodson R.J."/>
            <person name="Durkin A.S."/>
            <person name="Gwinn M.L."/>
            <person name="Haft D.H."/>
            <person name="Khouri H."/>
            <person name="Kolonay J.F."/>
            <person name="Madupu R."/>
            <person name="Mohammoud Y."/>
            <person name="Nelson W.C."/>
            <person name="Radune D."/>
            <person name="Romero C.M."/>
            <person name="Sarria S."/>
            <person name="Selengut J."/>
            <person name="Shamblin C."/>
            <person name="Sullivan S.A."/>
            <person name="White O."/>
            <person name="Yu Y."/>
            <person name="Zafar N."/>
            <person name="Zhou L."/>
            <person name="Fraser C.M."/>
        </authorList>
    </citation>
    <scope>NUCLEOTIDE SEQUENCE [LARGE SCALE GENOMIC DNA]</scope>
    <source>
        <strain evidence="1 2">ATCC 23344</strain>
    </source>
</reference>
<evidence type="ECO:0000313" key="2">
    <source>
        <dbReference type="Proteomes" id="UP000006693"/>
    </source>
</evidence>
<dbReference type="EMBL" id="CP000010">
    <property type="protein sequence ID" value="AAU48455.1"/>
    <property type="molecule type" value="Genomic_DNA"/>
</dbReference>
<sequence length="82" mass="10202">MVVSSWNEAWRTRRRRLRTYRFVCLAATNRSKRAARGRRLRRRFEDRRGKGDFKRSFFRRRVAGVRDPRRMRAARGRERFRS</sequence>
<gene>
    <name evidence="1" type="ordered locus">BMA3046</name>
</gene>
<dbReference type="HOGENOM" id="CLU_2551783_0_0_4"/>
<name>A0A0H2WGH8_BURMA</name>
<organism evidence="1 2">
    <name type="scientific">Burkholderia mallei (strain ATCC 23344)</name>
    <dbReference type="NCBI Taxonomy" id="243160"/>
    <lineage>
        <taxon>Bacteria</taxon>
        <taxon>Pseudomonadati</taxon>
        <taxon>Pseudomonadota</taxon>
        <taxon>Betaproteobacteria</taxon>
        <taxon>Burkholderiales</taxon>
        <taxon>Burkholderiaceae</taxon>
        <taxon>Burkholderia</taxon>
        <taxon>pseudomallei group</taxon>
    </lineage>
</organism>
<dbReference type="KEGG" id="bma:BMA3046"/>
<evidence type="ECO:0000313" key="1">
    <source>
        <dbReference type="EMBL" id="AAU48455.1"/>
    </source>
</evidence>
<proteinExistence type="predicted"/>
<keyword evidence="2" id="KW-1185">Reference proteome</keyword>
<dbReference type="Proteomes" id="UP000006693">
    <property type="component" value="Chromosome 1"/>
</dbReference>
<dbReference type="AlphaFoldDB" id="A0A0H2WGH8"/>